<gene>
    <name evidence="2" type="ORF">GCM10022291_21940</name>
</gene>
<dbReference type="PROSITE" id="PS51725">
    <property type="entry name" value="ABM"/>
    <property type="match status" value="1"/>
</dbReference>
<dbReference type="Pfam" id="PF03992">
    <property type="entry name" value="ABM"/>
    <property type="match status" value="2"/>
</dbReference>
<proteinExistence type="predicted"/>
<dbReference type="Proteomes" id="UP001501496">
    <property type="component" value="Unassembled WGS sequence"/>
</dbReference>
<comment type="caution">
    <text evidence="2">The sequence shown here is derived from an EMBL/GenBank/DDBJ whole genome shotgun (WGS) entry which is preliminary data.</text>
</comment>
<accession>A0ABP8CAU9</accession>
<feature type="domain" description="ABM" evidence="1">
    <location>
        <begin position="2"/>
        <end position="90"/>
    </location>
</feature>
<dbReference type="PANTHER" id="PTHR33336">
    <property type="entry name" value="QUINOL MONOOXYGENASE YGIN-RELATED"/>
    <property type="match status" value="1"/>
</dbReference>
<dbReference type="InterPro" id="IPR011008">
    <property type="entry name" value="Dimeric_a/b-barrel"/>
</dbReference>
<dbReference type="Gene3D" id="3.30.70.100">
    <property type="match status" value="2"/>
</dbReference>
<organism evidence="2 3">
    <name type="scientific">Postechiella marina</name>
    <dbReference type="NCBI Taxonomy" id="943941"/>
    <lineage>
        <taxon>Bacteria</taxon>
        <taxon>Pseudomonadati</taxon>
        <taxon>Bacteroidota</taxon>
        <taxon>Flavobacteriia</taxon>
        <taxon>Flavobacteriales</taxon>
        <taxon>Flavobacteriaceae</taxon>
        <taxon>Postechiella</taxon>
    </lineage>
</organism>
<keyword evidence="3" id="KW-1185">Reference proteome</keyword>
<evidence type="ECO:0000313" key="2">
    <source>
        <dbReference type="EMBL" id="GAA4236784.1"/>
    </source>
</evidence>
<evidence type="ECO:0000313" key="3">
    <source>
        <dbReference type="Proteomes" id="UP001501496"/>
    </source>
</evidence>
<dbReference type="SUPFAM" id="SSF54909">
    <property type="entry name" value="Dimeric alpha+beta barrel"/>
    <property type="match status" value="2"/>
</dbReference>
<evidence type="ECO:0000259" key="1">
    <source>
        <dbReference type="PROSITE" id="PS51725"/>
    </source>
</evidence>
<dbReference type="InterPro" id="IPR007138">
    <property type="entry name" value="ABM_dom"/>
</dbReference>
<dbReference type="EMBL" id="BAABCA010000004">
    <property type="protein sequence ID" value="GAA4236784.1"/>
    <property type="molecule type" value="Genomic_DNA"/>
</dbReference>
<dbReference type="RefSeq" id="WP_344788277.1">
    <property type="nucleotide sequence ID" value="NZ_BAABCA010000004.1"/>
</dbReference>
<dbReference type="InterPro" id="IPR050744">
    <property type="entry name" value="AI-2_Isomerase_LsrG"/>
</dbReference>
<reference evidence="3" key="1">
    <citation type="journal article" date="2019" name="Int. J. Syst. Evol. Microbiol.">
        <title>The Global Catalogue of Microorganisms (GCM) 10K type strain sequencing project: providing services to taxonomists for standard genome sequencing and annotation.</title>
        <authorList>
            <consortium name="The Broad Institute Genomics Platform"/>
            <consortium name="The Broad Institute Genome Sequencing Center for Infectious Disease"/>
            <person name="Wu L."/>
            <person name="Ma J."/>
        </authorList>
    </citation>
    <scope>NUCLEOTIDE SEQUENCE [LARGE SCALE GENOMIC DNA]</scope>
    <source>
        <strain evidence="3">JCM 17630</strain>
    </source>
</reference>
<name>A0ABP8CAU9_9FLAO</name>
<protein>
    <recommendedName>
        <fullName evidence="1">ABM domain-containing protein</fullName>
    </recommendedName>
</protein>
<sequence length="207" mass="24098">MKSTIVKFTVKPEHKDTFATTLKEAQAATQKEAGNKEIKVFASKTDENVFFVYERWADKAAITSHDNEPHTKKLMEVAQTALQTAPIFYFLGDTNPLPDHSKSANPEDDVFIIFFIFKLKTAFRNQLINQFEDHITHTRKEEKGNILFDLYTVDDQEDTLVVYEHWRKESDVWDIHFNQPYAVKTGKLMEEAVIGDLKQYMNFVKEI</sequence>
<dbReference type="PANTHER" id="PTHR33336:SF3">
    <property type="entry name" value="ABM DOMAIN-CONTAINING PROTEIN"/>
    <property type="match status" value="1"/>
</dbReference>